<evidence type="ECO:0000313" key="3">
    <source>
        <dbReference type="EMBL" id="BCJ90592.1"/>
    </source>
</evidence>
<dbReference type="GO" id="GO:0005524">
    <property type="term" value="F:ATP binding"/>
    <property type="evidence" value="ECO:0007669"/>
    <property type="project" value="UniProtKB-UniRule"/>
</dbReference>
<proteinExistence type="predicted"/>
<sequence length="396" mass="43210">MAESAKVPGIVILGGAHGAIAMGRCLRGRGIPVWQITDETRVPSFSRYILKSLRWSGAEDPAALQYLLDLANESGLNGYVLLGAGDAEVKLISQNFEALSRVYRLPTTPWAELSFACDKAKAYRRAQELGIGVPEIYNITSVPAAEAATLNYPVVLKPSMRIARNPLTLAKAWRADDRETFLALYRRAASYVGGENVVVQELVPGGGETQLSYTGLWSGGHPVAEFAARRLRQQPVEFGTGTFVDVVDAPDVIELGRKFLASIHHNGLVEIEFKRDPRSGQLKLVDVNPRLWTWFGIAEAAGVDYGPLLYNIATGTEPVIVSEATSGTAWMYLPRDLVASIQMMLKGALSPGDYLASLGKVRTWALFSTDDPLPALVDIPLGLLRVATKWFSLRRN</sequence>
<protein>
    <recommendedName>
        <fullName evidence="2">ATP-grasp domain-containing protein</fullName>
    </recommendedName>
</protein>
<keyword evidence="4" id="KW-1185">Reference proteome</keyword>
<dbReference type="KEGG" id="tso:IZ6_13270"/>
<dbReference type="GO" id="GO:0046872">
    <property type="term" value="F:metal ion binding"/>
    <property type="evidence" value="ECO:0007669"/>
    <property type="project" value="InterPro"/>
</dbReference>
<organism evidence="3 4">
    <name type="scientific">Terrihabitans soli</name>
    <dbReference type="NCBI Taxonomy" id="708113"/>
    <lineage>
        <taxon>Bacteria</taxon>
        <taxon>Pseudomonadati</taxon>
        <taxon>Pseudomonadota</taxon>
        <taxon>Alphaproteobacteria</taxon>
        <taxon>Hyphomicrobiales</taxon>
        <taxon>Terrihabitans</taxon>
    </lineage>
</organism>
<evidence type="ECO:0000256" key="1">
    <source>
        <dbReference type="PROSITE-ProRule" id="PRU00409"/>
    </source>
</evidence>
<keyword evidence="1" id="KW-0067">ATP-binding</keyword>
<dbReference type="EMBL" id="AP023361">
    <property type="protein sequence ID" value="BCJ90592.1"/>
    <property type="molecule type" value="Genomic_DNA"/>
</dbReference>
<feature type="domain" description="ATP-grasp" evidence="2">
    <location>
        <begin position="123"/>
        <end position="314"/>
    </location>
</feature>
<evidence type="ECO:0000313" key="4">
    <source>
        <dbReference type="Proteomes" id="UP000515317"/>
    </source>
</evidence>
<dbReference type="Gene3D" id="3.30.470.20">
    <property type="entry name" value="ATP-grasp fold, B domain"/>
    <property type="match status" value="1"/>
</dbReference>
<dbReference type="AlphaFoldDB" id="A0A6S6QTJ9"/>
<dbReference type="InterPro" id="IPR011761">
    <property type="entry name" value="ATP-grasp"/>
</dbReference>
<name>A0A6S6QTJ9_9HYPH</name>
<evidence type="ECO:0000259" key="2">
    <source>
        <dbReference type="PROSITE" id="PS50975"/>
    </source>
</evidence>
<keyword evidence="1" id="KW-0547">Nucleotide-binding</keyword>
<dbReference type="SUPFAM" id="SSF56059">
    <property type="entry name" value="Glutathione synthetase ATP-binding domain-like"/>
    <property type="match status" value="1"/>
</dbReference>
<accession>A0A6S6QTJ9</accession>
<reference evidence="3 4" key="1">
    <citation type="submission" date="2020-08" db="EMBL/GenBank/DDBJ databases">
        <title>Genome sequence of Rhizobiales bacterium strain IZ6.</title>
        <authorList>
            <person name="Nakai R."/>
            <person name="Naganuma T."/>
        </authorList>
    </citation>
    <scope>NUCLEOTIDE SEQUENCE [LARGE SCALE GENOMIC DNA]</scope>
    <source>
        <strain evidence="3 4">IZ6</strain>
    </source>
</reference>
<dbReference type="PROSITE" id="PS50975">
    <property type="entry name" value="ATP_GRASP"/>
    <property type="match status" value="1"/>
</dbReference>
<dbReference type="Proteomes" id="UP000515317">
    <property type="component" value="Chromosome"/>
</dbReference>
<gene>
    <name evidence="3" type="ORF">IZ6_13270</name>
</gene>